<reference evidence="6" key="1">
    <citation type="submission" date="2018-01" db="EMBL/GenBank/DDBJ databases">
        <authorList>
            <person name="Alioto T."/>
            <person name="Alioto T."/>
        </authorList>
    </citation>
    <scope>NUCLEOTIDE SEQUENCE [LARGE SCALE GENOMIC DNA]</scope>
</reference>
<protein>
    <submittedName>
        <fullName evidence="5">Blast:RNA-binding protein 40</fullName>
    </submittedName>
</protein>
<dbReference type="PANTHER" id="PTHR16105">
    <property type="entry name" value="RNA-BINDING REGION-CONTAINING PROTEIN 3"/>
    <property type="match status" value="1"/>
</dbReference>
<dbReference type="PROSITE" id="PS50102">
    <property type="entry name" value="RRM"/>
    <property type="match status" value="1"/>
</dbReference>
<feature type="region of interest" description="Disordered" evidence="3">
    <location>
        <begin position="78"/>
        <end position="104"/>
    </location>
</feature>
<feature type="region of interest" description="Disordered" evidence="3">
    <location>
        <begin position="193"/>
        <end position="215"/>
    </location>
</feature>
<dbReference type="InterPro" id="IPR000504">
    <property type="entry name" value="RRM_dom"/>
</dbReference>
<dbReference type="InterPro" id="IPR045164">
    <property type="entry name" value="RBM41/RNPC3"/>
</dbReference>
<dbReference type="GO" id="GO:0097157">
    <property type="term" value="F:pre-mRNA intronic binding"/>
    <property type="evidence" value="ECO:0007669"/>
    <property type="project" value="TreeGrafter"/>
</dbReference>
<dbReference type="SUPFAM" id="SSF54928">
    <property type="entry name" value="RNA-binding domain, RBD"/>
    <property type="match status" value="2"/>
</dbReference>
<dbReference type="Gene3D" id="3.30.70.330">
    <property type="match status" value="1"/>
</dbReference>
<evidence type="ECO:0000313" key="6">
    <source>
        <dbReference type="Proteomes" id="UP000268350"/>
    </source>
</evidence>
<gene>
    <name evidence="5" type="ORF">DGUA_6G003184</name>
</gene>
<keyword evidence="6" id="KW-1185">Reference proteome</keyword>
<evidence type="ECO:0000313" key="5">
    <source>
        <dbReference type="EMBL" id="SPP75383.1"/>
    </source>
</evidence>
<dbReference type="Proteomes" id="UP000268350">
    <property type="component" value="Unassembled WGS sequence"/>
</dbReference>
<organism evidence="5 6">
    <name type="scientific">Drosophila guanche</name>
    <name type="common">Fruit fly</name>
    <dbReference type="NCBI Taxonomy" id="7266"/>
    <lineage>
        <taxon>Eukaryota</taxon>
        <taxon>Metazoa</taxon>
        <taxon>Ecdysozoa</taxon>
        <taxon>Arthropoda</taxon>
        <taxon>Hexapoda</taxon>
        <taxon>Insecta</taxon>
        <taxon>Pterygota</taxon>
        <taxon>Neoptera</taxon>
        <taxon>Endopterygota</taxon>
        <taxon>Diptera</taxon>
        <taxon>Brachycera</taxon>
        <taxon>Muscomorpha</taxon>
        <taxon>Ephydroidea</taxon>
        <taxon>Drosophilidae</taxon>
        <taxon>Drosophila</taxon>
        <taxon>Sophophora</taxon>
    </lineage>
</organism>
<dbReference type="CDD" id="cd00590">
    <property type="entry name" value="RRM_SF"/>
    <property type="match status" value="1"/>
</dbReference>
<evidence type="ECO:0000256" key="3">
    <source>
        <dbReference type="SAM" id="MobiDB-lite"/>
    </source>
</evidence>
<dbReference type="Pfam" id="PF00076">
    <property type="entry name" value="RRM_1"/>
    <property type="match status" value="1"/>
</dbReference>
<dbReference type="OrthoDB" id="448399at2759"/>
<keyword evidence="1 2" id="KW-0694">RNA-binding</keyword>
<feature type="compositionally biased region" description="Polar residues" evidence="3">
    <location>
        <begin position="85"/>
        <end position="104"/>
    </location>
</feature>
<dbReference type="STRING" id="7266.A0A3B0J644"/>
<proteinExistence type="predicted"/>
<dbReference type="EMBL" id="OUUW01000001">
    <property type="protein sequence ID" value="SPP75383.1"/>
    <property type="molecule type" value="Genomic_DNA"/>
</dbReference>
<evidence type="ECO:0000259" key="4">
    <source>
        <dbReference type="PROSITE" id="PS50102"/>
    </source>
</evidence>
<dbReference type="InterPro" id="IPR035979">
    <property type="entry name" value="RBD_domain_sf"/>
</dbReference>
<evidence type="ECO:0000256" key="1">
    <source>
        <dbReference type="ARBA" id="ARBA00022884"/>
    </source>
</evidence>
<dbReference type="PANTHER" id="PTHR16105:SF0">
    <property type="entry name" value="RNA-BINDING REGION-CONTAINING PROTEIN 3"/>
    <property type="match status" value="1"/>
</dbReference>
<name>A0A3B0J644_DROGU</name>
<dbReference type="OMA" id="HKNIGEE"/>
<accession>A0A3B0J644</accession>
<dbReference type="GO" id="GO:0005689">
    <property type="term" value="C:U12-type spliceosomal complex"/>
    <property type="evidence" value="ECO:0007669"/>
    <property type="project" value="TreeGrafter"/>
</dbReference>
<dbReference type="GO" id="GO:0000398">
    <property type="term" value="P:mRNA splicing, via spliceosome"/>
    <property type="evidence" value="ECO:0007669"/>
    <property type="project" value="TreeGrafter"/>
</dbReference>
<feature type="domain" description="RRM" evidence="4">
    <location>
        <begin position="305"/>
        <end position="385"/>
    </location>
</feature>
<dbReference type="FunFam" id="3.30.70.330:FF:001022">
    <property type="entry name" value="Uncharacterized protein, isoform C"/>
    <property type="match status" value="1"/>
</dbReference>
<evidence type="ECO:0000256" key="2">
    <source>
        <dbReference type="PROSITE-ProRule" id="PRU00176"/>
    </source>
</evidence>
<sequence>MSVETSKLLIKKLPCDMDELAQLIRECKLIIPRSLSSYGGRRAVIEYADAAEAQKALGELNGLSDILDKPLCVSPFGPRAANDGSRGNKSTQTKAPPSESATTAKQEISKYVQRLYACNNQCDFTQPPQPYLRYSYPPINAEILAAIGQSLQADTRFYQQVLHLMNRMNLEPPFKKRTSSLVVQSHRHSVGIQTEVIPSESESELESDETEPRAKRKCLLPSTSTAAKEKNLKRARQIVQQAARQASHPNAQQEALPPAFTAAKIELKLPQTLKPAMAKPEKRLSIQDLEALPVYKNYKEGEPSNKLYIKNLHKNIGEEQLREVYSQYTTPENLEIKVMQQGRMKGQAFVTFIDLPEPEAIAKALGETNGLLWEQKPMIVCYGKQT</sequence>
<dbReference type="AlphaFoldDB" id="A0A3B0J644"/>
<dbReference type="GO" id="GO:0030626">
    <property type="term" value="F:U12 snRNA binding"/>
    <property type="evidence" value="ECO:0007669"/>
    <property type="project" value="TreeGrafter"/>
</dbReference>
<dbReference type="InterPro" id="IPR012677">
    <property type="entry name" value="Nucleotide-bd_a/b_plait_sf"/>
</dbReference>
<dbReference type="SMART" id="SM00360">
    <property type="entry name" value="RRM"/>
    <property type="match status" value="1"/>
</dbReference>